<dbReference type="Proteomes" id="UP000031368">
    <property type="component" value="Plasmid pRgalR602b"/>
</dbReference>
<evidence type="ECO:0000313" key="1">
    <source>
        <dbReference type="EMBL" id="AJD43550.1"/>
    </source>
</evidence>
<sequence length="215" mass="23893">MTSFHTSFILGFHGCDEDTAVDLLNGKPFRQSSEDFDWLGSGAYFWEGDPGRALEWAIEKQNRGSYKKAAVVGAVIDLGNCLDLTVRENLDLLSDAYRSFETARVKAGLALPVNKDVKGSKEGDKLLRYLDCAVIRHLHENIEDEVRKARDSGTSPLIQPFDTVRGLFVEGENVYPGGGFYQKTHTQIAVRSETRIIGVFRPRNLQSAEEPIGPS</sequence>
<dbReference type="KEGG" id="rga:RGR602_PB00007"/>
<proteinExistence type="predicted"/>
<keyword evidence="2" id="KW-1185">Reference proteome</keyword>
<accession>A0A0B4X9Z5</accession>
<evidence type="ECO:0000313" key="2">
    <source>
        <dbReference type="Proteomes" id="UP000031368"/>
    </source>
</evidence>
<organism evidence="1 2">
    <name type="scientific">Rhizobium gallicum bv. gallicum R602sp</name>
    <dbReference type="NCBI Taxonomy" id="1041138"/>
    <lineage>
        <taxon>Bacteria</taxon>
        <taxon>Pseudomonadati</taxon>
        <taxon>Pseudomonadota</taxon>
        <taxon>Alphaproteobacteria</taxon>
        <taxon>Hyphomicrobiales</taxon>
        <taxon>Rhizobiaceae</taxon>
        <taxon>Rhizobium/Agrobacterium group</taxon>
        <taxon>Rhizobium</taxon>
    </lineage>
</organism>
<reference evidence="1 2" key="1">
    <citation type="submission" date="2013-11" db="EMBL/GenBank/DDBJ databases">
        <title>Complete genome sequence of Rhizobium gallicum bv. gallicum R602.</title>
        <authorList>
            <person name="Bustos P."/>
            <person name="Santamaria R.I."/>
            <person name="Lozano L."/>
            <person name="Acosta J.L."/>
            <person name="Ormeno-Orrillo E."/>
            <person name="Rogel M.A."/>
            <person name="Romero D."/>
            <person name="Cevallos M.A."/>
            <person name="Martinez-Romero E."/>
            <person name="Gonzalez V."/>
        </authorList>
    </citation>
    <scope>NUCLEOTIDE SEQUENCE [LARGE SCALE GENOMIC DNA]</scope>
    <source>
        <strain evidence="1 2">R602</strain>
        <plasmid evidence="1 2">pRgalR602b</plasmid>
    </source>
</reference>
<dbReference type="RefSeq" id="WP_040114092.1">
    <property type="nucleotide sequence ID" value="NZ_CP006879.1"/>
</dbReference>
<geneLocation type="plasmid" evidence="1 2">
    <name>pRgalR602b</name>
</geneLocation>
<dbReference type="EMBL" id="CP006879">
    <property type="protein sequence ID" value="AJD43550.1"/>
    <property type="molecule type" value="Genomic_DNA"/>
</dbReference>
<dbReference type="AlphaFoldDB" id="A0A0B4X9Z5"/>
<keyword evidence="1" id="KW-0614">Plasmid</keyword>
<gene>
    <name evidence="1" type="ORF">RGR602_PB00007</name>
</gene>
<protein>
    <submittedName>
        <fullName evidence="1">Uncharacterized protein</fullName>
    </submittedName>
</protein>
<dbReference type="HOGENOM" id="CLU_1324811_0_0_5"/>
<dbReference type="SUPFAM" id="SSF56399">
    <property type="entry name" value="ADP-ribosylation"/>
    <property type="match status" value="1"/>
</dbReference>
<name>A0A0B4X9Z5_9HYPH</name>